<evidence type="ECO:0000313" key="2">
    <source>
        <dbReference type="Proteomes" id="UP000036403"/>
    </source>
</evidence>
<proteinExistence type="predicted"/>
<dbReference type="PANTHER" id="PTHR46601">
    <property type="entry name" value="ULP_PROTEASE DOMAIN-CONTAINING PROTEIN"/>
    <property type="match status" value="1"/>
</dbReference>
<organism evidence="1 2">
    <name type="scientific">Lasius niger</name>
    <name type="common">Black garden ant</name>
    <dbReference type="NCBI Taxonomy" id="67767"/>
    <lineage>
        <taxon>Eukaryota</taxon>
        <taxon>Metazoa</taxon>
        <taxon>Ecdysozoa</taxon>
        <taxon>Arthropoda</taxon>
        <taxon>Hexapoda</taxon>
        <taxon>Insecta</taxon>
        <taxon>Pterygota</taxon>
        <taxon>Neoptera</taxon>
        <taxon>Endopterygota</taxon>
        <taxon>Hymenoptera</taxon>
        <taxon>Apocrita</taxon>
        <taxon>Aculeata</taxon>
        <taxon>Formicoidea</taxon>
        <taxon>Formicidae</taxon>
        <taxon>Formicinae</taxon>
        <taxon>Lasius</taxon>
        <taxon>Lasius</taxon>
    </lineage>
</organism>
<name>A0A0J7K2X4_LASNI</name>
<dbReference type="AlphaFoldDB" id="A0A0J7K2X4"/>
<dbReference type="Proteomes" id="UP000036403">
    <property type="component" value="Unassembled WGS sequence"/>
</dbReference>
<keyword evidence="2" id="KW-1185">Reference proteome</keyword>
<gene>
    <name evidence="1" type="ORF">RF55_17363</name>
</gene>
<dbReference type="EMBL" id="LBMM01015804">
    <property type="protein sequence ID" value="KMQ84659.1"/>
    <property type="molecule type" value="Genomic_DNA"/>
</dbReference>
<dbReference type="PaxDb" id="67767-A0A0J7K2X4"/>
<sequence>MQDFNIAAEWHFFPTSHGKGPCDGLGGTLKRLAARASLQRIDNPIQTPKELFLWATEALPNIHCNYFTTNQYNQEEEKLTPRFQLSKTVKGTLNYHCVIPATLTTLHVKLFSLSEKVTVVKIMK</sequence>
<dbReference type="OrthoDB" id="8195858at2759"/>
<comment type="caution">
    <text evidence="1">The sequence shown here is derived from an EMBL/GenBank/DDBJ whole genome shotgun (WGS) entry which is preliminary data.</text>
</comment>
<protein>
    <submittedName>
        <fullName evidence="1">Uncharacterized protein</fullName>
    </submittedName>
</protein>
<dbReference type="PANTHER" id="PTHR46601:SF1">
    <property type="entry name" value="ADF-H DOMAIN-CONTAINING PROTEIN"/>
    <property type="match status" value="1"/>
</dbReference>
<reference evidence="1 2" key="1">
    <citation type="submission" date="2015-04" db="EMBL/GenBank/DDBJ databases">
        <title>Lasius niger genome sequencing.</title>
        <authorList>
            <person name="Konorov E.A."/>
            <person name="Nikitin M.A."/>
            <person name="Kirill M.V."/>
            <person name="Chang P."/>
        </authorList>
    </citation>
    <scope>NUCLEOTIDE SEQUENCE [LARGE SCALE GENOMIC DNA]</scope>
    <source>
        <tissue evidence="1">Whole</tissue>
    </source>
</reference>
<evidence type="ECO:0000313" key="1">
    <source>
        <dbReference type="EMBL" id="KMQ84659.1"/>
    </source>
</evidence>
<accession>A0A0J7K2X4</accession>